<proteinExistence type="predicted"/>
<dbReference type="Proteomes" id="UP001152049">
    <property type="component" value="Unassembled WGS sequence"/>
</dbReference>
<evidence type="ECO:0000313" key="2">
    <source>
        <dbReference type="EMBL" id="KAJ4263785.1"/>
    </source>
</evidence>
<dbReference type="OrthoDB" id="5376804at2759"/>
<feature type="transmembrane region" description="Helical" evidence="1">
    <location>
        <begin position="12"/>
        <end position="36"/>
    </location>
</feature>
<keyword evidence="3" id="KW-1185">Reference proteome</keyword>
<name>A0A9W8S1X4_9HYPO</name>
<keyword evidence="1" id="KW-0472">Membrane</keyword>
<dbReference type="PANTHER" id="PTHR35394">
    <property type="entry name" value="DUF3176 DOMAIN-CONTAINING PROTEIN"/>
    <property type="match status" value="1"/>
</dbReference>
<evidence type="ECO:0000256" key="1">
    <source>
        <dbReference type="SAM" id="Phobius"/>
    </source>
</evidence>
<sequence length="198" mass="21729">MAKLGNNKLKPWGFEIGAMASSIALLIAMASLLLAYHEKPIFDDKLITLNAVVSTLSTASKATLLTTVASCISQENWVLFAGKPRRLYDFEMISEASRGPWGSLMVLWSRSLRGGLLIRLGAIATILTLAMDPFAQQLVQLKQIFKRETGAAVIPYASRYSAGLRMGASMVPSIGKQNIRAFSLFRLTNLEQSRMMDV</sequence>
<dbReference type="Pfam" id="PF11374">
    <property type="entry name" value="DUF3176"/>
    <property type="match status" value="1"/>
</dbReference>
<comment type="caution">
    <text evidence="2">The sequence shown here is derived from an EMBL/GenBank/DDBJ whole genome shotgun (WGS) entry which is preliminary data.</text>
</comment>
<keyword evidence="1" id="KW-1133">Transmembrane helix</keyword>
<dbReference type="InterPro" id="IPR021514">
    <property type="entry name" value="DUF3176"/>
</dbReference>
<organism evidence="2 3">
    <name type="scientific">Fusarium torreyae</name>
    <dbReference type="NCBI Taxonomy" id="1237075"/>
    <lineage>
        <taxon>Eukaryota</taxon>
        <taxon>Fungi</taxon>
        <taxon>Dikarya</taxon>
        <taxon>Ascomycota</taxon>
        <taxon>Pezizomycotina</taxon>
        <taxon>Sordariomycetes</taxon>
        <taxon>Hypocreomycetidae</taxon>
        <taxon>Hypocreales</taxon>
        <taxon>Nectriaceae</taxon>
        <taxon>Fusarium</taxon>
    </lineage>
</organism>
<dbReference type="EMBL" id="JAOQAZ010000009">
    <property type="protein sequence ID" value="KAJ4263785.1"/>
    <property type="molecule type" value="Genomic_DNA"/>
</dbReference>
<accession>A0A9W8S1X4</accession>
<keyword evidence="1" id="KW-0812">Transmembrane</keyword>
<protein>
    <submittedName>
        <fullName evidence="2">Uncharacterized protein</fullName>
    </submittedName>
</protein>
<dbReference type="AlphaFoldDB" id="A0A9W8S1X4"/>
<gene>
    <name evidence="2" type="ORF">NW762_005818</name>
</gene>
<reference evidence="2" key="1">
    <citation type="submission" date="2022-09" db="EMBL/GenBank/DDBJ databases">
        <title>Fusarium specimens isolated from Avocado Roots.</title>
        <authorList>
            <person name="Stajich J."/>
            <person name="Roper C."/>
            <person name="Heimlech-Rivalta G."/>
        </authorList>
    </citation>
    <scope>NUCLEOTIDE SEQUENCE</scope>
    <source>
        <strain evidence="2">CF00136</strain>
    </source>
</reference>
<evidence type="ECO:0000313" key="3">
    <source>
        <dbReference type="Proteomes" id="UP001152049"/>
    </source>
</evidence>
<dbReference type="PANTHER" id="PTHR35394:SF5">
    <property type="entry name" value="DUF3176 DOMAIN-CONTAINING PROTEIN"/>
    <property type="match status" value="1"/>
</dbReference>